<accession>A0AAD5TJ60</accession>
<proteinExistence type="predicted"/>
<evidence type="ECO:0000313" key="2">
    <source>
        <dbReference type="EMBL" id="KAJ3176722.1"/>
    </source>
</evidence>
<reference evidence="2" key="1">
    <citation type="submission" date="2020-05" db="EMBL/GenBank/DDBJ databases">
        <title>Phylogenomic resolution of chytrid fungi.</title>
        <authorList>
            <person name="Stajich J.E."/>
            <person name="Amses K."/>
            <person name="Simmons R."/>
            <person name="Seto K."/>
            <person name="Myers J."/>
            <person name="Bonds A."/>
            <person name="Quandt C.A."/>
            <person name="Barry K."/>
            <person name="Liu P."/>
            <person name="Grigoriev I."/>
            <person name="Longcore J.E."/>
            <person name="James T.Y."/>
        </authorList>
    </citation>
    <scope>NUCLEOTIDE SEQUENCE</scope>
    <source>
        <strain evidence="2">JEL0379</strain>
    </source>
</reference>
<sequence length="481" mass="49547">MLFASSALFALAVLAEGAAAAIARNCTTNYNAGANVDYFVAQKAAAASIPSGSNVAITYPAAGNYKIVEDKISNSSYVLYQCGTTMPTTNLPANLAGVFEIPVQAIITTSTTELTFLELLDARSTIMYTTDKGLITSPCILKAALPALADRSGTLTTDETAAWTAATAATNLTIVGAFDTVTPSATNRDVKFPATGDQSATLARADWLYFLAAFYNQEPLAKSLVDQITTSYNCISTAAKSSAATLGSPDAYWASGFGGVMYPGANYVKTYLASAGGTASQVGAMDTGAAFNASYNISVASDVTSLDTVLKNSELFFTDAVSSLDAWFGWTGLKTTDISTYNVTRAGQIWSADKQSSALGTGSGWFNGAVVNLHVVLADIASVVQPGLFGSSYTRTYFRNIAQGEKMVTVAASQCADVNAASTLPAITCPSAITSKSVAGVVDWTGAGEPAYQYPGGAGRTVGASLALAVMGALVASMLAI</sequence>
<dbReference type="EMBL" id="JADGJQ010000038">
    <property type="protein sequence ID" value="KAJ3176722.1"/>
    <property type="molecule type" value="Genomic_DNA"/>
</dbReference>
<comment type="caution">
    <text evidence="2">The sequence shown here is derived from an EMBL/GenBank/DDBJ whole genome shotgun (WGS) entry which is preliminary data.</text>
</comment>
<protein>
    <submittedName>
        <fullName evidence="2">Uncharacterized protein</fullName>
    </submittedName>
</protein>
<dbReference type="Proteomes" id="UP001212152">
    <property type="component" value="Unassembled WGS sequence"/>
</dbReference>
<organism evidence="2 3">
    <name type="scientific">Geranomyces variabilis</name>
    <dbReference type="NCBI Taxonomy" id="109894"/>
    <lineage>
        <taxon>Eukaryota</taxon>
        <taxon>Fungi</taxon>
        <taxon>Fungi incertae sedis</taxon>
        <taxon>Chytridiomycota</taxon>
        <taxon>Chytridiomycota incertae sedis</taxon>
        <taxon>Chytridiomycetes</taxon>
        <taxon>Spizellomycetales</taxon>
        <taxon>Powellomycetaceae</taxon>
        <taxon>Geranomyces</taxon>
    </lineage>
</organism>
<keyword evidence="3" id="KW-1185">Reference proteome</keyword>
<name>A0AAD5TJ60_9FUNG</name>
<keyword evidence="1" id="KW-0732">Signal</keyword>
<evidence type="ECO:0000256" key="1">
    <source>
        <dbReference type="SAM" id="SignalP"/>
    </source>
</evidence>
<dbReference type="PANTHER" id="PTHR38360:SF1">
    <property type="entry name" value="F12P19.7"/>
    <property type="match status" value="1"/>
</dbReference>
<gene>
    <name evidence="2" type="ORF">HDU87_004861</name>
</gene>
<dbReference type="PANTHER" id="PTHR38360">
    <property type="entry name" value="OS03G0120000 PROTEIN"/>
    <property type="match status" value="1"/>
</dbReference>
<feature type="chain" id="PRO_5041960487" evidence="1">
    <location>
        <begin position="24"/>
        <end position="481"/>
    </location>
</feature>
<evidence type="ECO:0000313" key="3">
    <source>
        <dbReference type="Proteomes" id="UP001212152"/>
    </source>
</evidence>
<feature type="signal peptide" evidence="1">
    <location>
        <begin position="1"/>
        <end position="23"/>
    </location>
</feature>
<dbReference type="AlphaFoldDB" id="A0AAD5TJ60"/>